<feature type="region of interest" description="Disordered" evidence="1">
    <location>
        <begin position="237"/>
        <end position="271"/>
    </location>
</feature>
<evidence type="ECO:0000256" key="1">
    <source>
        <dbReference type="SAM" id="MobiDB-lite"/>
    </source>
</evidence>
<sequence length="540" mass="60337">MGTAEECNIKIQKSPEKRKDLEQHIKNMAQNYVPERKNEGKGKNKGRAKQERKNRESIKRTTEISNISSNSAKSKIFFSQPLPKPTARGSLNIHSIVSCLQTGENKVIKKSILKSTTSDTSSIISVHQDKRTPNAQEKTFTLSQKNANDSDGCFCKPLKIEREKFPHRPAEIISGKTNQASKCLDLNPILHATNNQEVKSNNTKYSAEYTVVSTQLPMVVQSNSTAVSGFVVLHEQNDHMGDQDNPKSKLLGDSERNWSQKSEQNTCDSVSEKNSEYDQVYFENFQQAYIPGIVNQEYNSLDCYSLPRLRDPENSILASAMVSKPIEHAACVQKDQNNDPVYLVKHGSSFLSELCKDMDQDSSANLTMNSSVTTDENEENQSMHSFLNPPFSLNELGDKNIVQDPASCIKFQDITLEESSDQQLIYTPQKMPGGSSCSELLSDCVSESLQQQSSGSLVIVPPILEKLESEHSEEEFTMSSASSSLSAVSLTKFKEQRNGHAKDDDNTDSSIEMVPEKDLKVMLENGMWQDIILQDIGKQR</sequence>
<feature type="compositionally biased region" description="Basic and acidic residues" evidence="1">
    <location>
        <begin position="237"/>
        <end position="258"/>
    </location>
</feature>
<dbReference type="EMBL" id="JAIPUX010000026">
    <property type="protein sequence ID" value="KAH0631897.1"/>
    <property type="molecule type" value="Genomic_DNA"/>
</dbReference>
<dbReference type="Proteomes" id="UP000826234">
    <property type="component" value="Unassembled WGS sequence"/>
</dbReference>
<evidence type="ECO:0000313" key="2">
    <source>
        <dbReference type="EMBL" id="KAH0631897.1"/>
    </source>
</evidence>
<accession>A0ABQ7TRD7</accession>
<keyword evidence="3" id="KW-1185">Reference proteome</keyword>
<feature type="region of interest" description="Disordered" evidence="1">
    <location>
        <begin position="25"/>
        <end position="60"/>
    </location>
</feature>
<feature type="compositionally biased region" description="Polar residues" evidence="1">
    <location>
        <begin position="259"/>
        <end position="269"/>
    </location>
</feature>
<gene>
    <name evidence="2" type="ORF">JD844_019796</name>
</gene>
<proteinExistence type="predicted"/>
<comment type="caution">
    <text evidence="2">The sequence shown here is derived from an EMBL/GenBank/DDBJ whole genome shotgun (WGS) entry which is preliminary data.</text>
</comment>
<reference evidence="2 3" key="1">
    <citation type="journal article" date="2022" name="Gigascience">
        <title>A chromosome-level genome assembly and annotation of the desert horned lizard, Phrynosoma platyrhinos, provides insight into chromosomal rearrangements among reptiles.</title>
        <authorList>
            <person name="Koochekian N."/>
            <person name="Ascanio A."/>
            <person name="Farleigh K."/>
            <person name="Card D.C."/>
            <person name="Schield D.R."/>
            <person name="Castoe T.A."/>
            <person name="Jezkova T."/>
        </authorList>
    </citation>
    <scope>NUCLEOTIDE SEQUENCE [LARGE SCALE GENOMIC DNA]</scope>
    <source>
        <strain evidence="2">NK-2021</strain>
    </source>
</reference>
<protein>
    <submittedName>
        <fullName evidence="2">Uncharacterized protein</fullName>
    </submittedName>
</protein>
<name>A0ABQ7TRD7_PHRPL</name>
<evidence type="ECO:0000313" key="3">
    <source>
        <dbReference type="Proteomes" id="UP000826234"/>
    </source>
</evidence>
<organism evidence="2 3">
    <name type="scientific">Phrynosoma platyrhinos</name>
    <name type="common">Desert horned lizard</name>
    <dbReference type="NCBI Taxonomy" id="52577"/>
    <lineage>
        <taxon>Eukaryota</taxon>
        <taxon>Metazoa</taxon>
        <taxon>Chordata</taxon>
        <taxon>Craniata</taxon>
        <taxon>Vertebrata</taxon>
        <taxon>Euteleostomi</taxon>
        <taxon>Lepidosauria</taxon>
        <taxon>Squamata</taxon>
        <taxon>Bifurcata</taxon>
        <taxon>Unidentata</taxon>
        <taxon>Episquamata</taxon>
        <taxon>Toxicofera</taxon>
        <taxon>Iguania</taxon>
        <taxon>Phrynosomatidae</taxon>
        <taxon>Phrynosomatinae</taxon>
        <taxon>Phrynosoma</taxon>
    </lineage>
</organism>
<feature type="compositionally biased region" description="Basic and acidic residues" evidence="1">
    <location>
        <begin position="34"/>
        <end position="60"/>
    </location>
</feature>